<dbReference type="InterPro" id="IPR036249">
    <property type="entry name" value="Thioredoxin-like_sf"/>
</dbReference>
<proteinExistence type="predicted"/>
<dbReference type="SUPFAM" id="SSF52833">
    <property type="entry name" value="Thioredoxin-like"/>
    <property type="match status" value="1"/>
</dbReference>
<dbReference type="Gene3D" id="3.40.30.10">
    <property type="entry name" value="Glutaredoxin"/>
    <property type="match status" value="1"/>
</dbReference>
<reference evidence="1 2" key="1">
    <citation type="submission" date="2016-10" db="EMBL/GenBank/DDBJ databases">
        <authorList>
            <person name="de Groot N.N."/>
        </authorList>
    </citation>
    <scope>NUCLEOTIDE SEQUENCE [LARGE SCALE GENOMIC DNA]</scope>
    <source>
        <strain evidence="1 2">DSM 20475</strain>
    </source>
</reference>
<dbReference type="STRING" id="2741.SAMN04489866_1157"/>
<organism evidence="1 2">
    <name type="scientific">Peptococcus niger</name>
    <dbReference type="NCBI Taxonomy" id="2741"/>
    <lineage>
        <taxon>Bacteria</taxon>
        <taxon>Bacillati</taxon>
        <taxon>Bacillota</taxon>
        <taxon>Clostridia</taxon>
        <taxon>Eubacteriales</taxon>
        <taxon>Peptococcaceae</taxon>
        <taxon>Peptococcus</taxon>
    </lineage>
</organism>
<evidence type="ECO:0000313" key="1">
    <source>
        <dbReference type="EMBL" id="SDE05234.1"/>
    </source>
</evidence>
<dbReference type="CDD" id="cd02980">
    <property type="entry name" value="TRX_Fd_family"/>
    <property type="match status" value="1"/>
</dbReference>
<dbReference type="Proteomes" id="UP000198995">
    <property type="component" value="Unassembled WGS sequence"/>
</dbReference>
<sequence length="83" mass="8956">MKEVLRVCMGSACHVKGAPAVVRTLKQALKDAQLTDRVELAGRFCADECDRGVVVELPDGEKLYEVGPADVAMIIERLTQQGG</sequence>
<dbReference type="OrthoDB" id="9807975at2"/>
<gene>
    <name evidence="1" type="ORF">SAMN04489866_1157</name>
</gene>
<accession>A0A1G6ZR26</accession>
<dbReference type="EMBL" id="FNAF01000015">
    <property type="protein sequence ID" value="SDE05234.1"/>
    <property type="molecule type" value="Genomic_DNA"/>
</dbReference>
<dbReference type="AlphaFoldDB" id="A0A1G6ZR26"/>
<protein>
    <submittedName>
        <fullName evidence="1">Thioredoxin-like [2Fe-2S] ferredoxin</fullName>
    </submittedName>
</protein>
<dbReference type="RefSeq" id="WP_091792328.1">
    <property type="nucleotide sequence ID" value="NZ_FNAF01000015.1"/>
</dbReference>
<name>A0A1G6ZR26_PEPNI</name>
<dbReference type="Pfam" id="PF01257">
    <property type="entry name" value="2Fe-2S_thioredx"/>
    <property type="match status" value="1"/>
</dbReference>
<keyword evidence="2" id="KW-1185">Reference proteome</keyword>
<evidence type="ECO:0000313" key="2">
    <source>
        <dbReference type="Proteomes" id="UP000198995"/>
    </source>
</evidence>